<keyword evidence="3" id="KW-1185">Reference proteome</keyword>
<sequence length="70" mass="8142">MNKILPYLYIFIGIVIIIGTISAISQERESYRLLLSFQTESKLVFLLVRALFASWFLFDGIKKLKAQRES</sequence>
<keyword evidence="1" id="KW-1133">Transmembrane helix</keyword>
<evidence type="ECO:0000313" key="3">
    <source>
        <dbReference type="Proteomes" id="UP001497602"/>
    </source>
</evidence>
<evidence type="ECO:0000256" key="1">
    <source>
        <dbReference type="SAM" id="Phobius"/>
    </source>
</evidence>
<keyword evidence="1" id="KW-0472">Membrane</keyword>
<accession>A0ABM9PPH9</accession>
<reference evidence="2 3" key="1">
    <citation type="submission" date="2024-05" db="EMBL/GenBank/DDBJ databases">
        <authorList>
            <person name="Duchaud E."/>
        </authorList>
    </citation>
    <scope>NUCLEOTIDE SEQUENCE [LARGE SCALE GENOMIC DNA]</scope>
    <source>
        <strain evidence="2">Ena-SAMPLE-TAB-13-05-2024-13:56:06:370-140305</strain>
    </source>
</reference>
<name>A0ABM9PPH9_9FLAO</name>
<feature type="transmembrane region" description="Helical" evidence="1">
    <location>
        <begin position="7"/>
        <end position="24"/>
    </location>
</feature>
<organism evidence="2 3">
    <name type="scientific">Tenacibaculum vairaonense</name>
    <dbReference type="NCBI Taxonomy" id="3137860"/>
    <lineage>
        <taxon>Bacteria</taxon>
        <taxon>Pseudomonadati</taxon>
        <taxon>Bacteroidota</taxon>
        <taxon>Flavobacteriia</taxon>
        <taxon>Flavobacteriales</taxon>
        <taxon>Flavobacteriaceae</taxon>
        <taxon>Tenacibaculum</taxon>
    </lineage>
</organism>
<dbReference type="EMBL" id="CAXJRC010000041">
    <property type="protein sequence ID" value="CAL2107659.1"/>
    <property type="molecule type" value="Genomic_DNA"/>
</dbReference>
<dbReference type="Proteomes" id="UP001497602">
    <property type="component" value="Unassembled WGS sequence"/>
</dbReference>
<evidence type="ECO:0000313" key="2">
    <source>
        <dbReference type="EMBL" id="CAL2107659.1"/>
    </source>
</evidence>
<gene>
    <name evidence="2" type="ORF">T190115A13A_40181</name>
</gene>
<proteinExistence type="predicted"/>
<comment type="caution">
    <text evidence="2">The sequence shown here is derived from an EMBL/GenBank/DDBJ whole genome shotgun (WGS) entry which is preliminary data.</text>
</comment>
<feature type="transmembrane region" description="Helical" evidence="1">
    <location>
        <begin position="44"/>
        <end position="61"/>
    </location>
</feature>
<protein>
    <submittedName>
        <fullName evidence="2">Uncharacterized protein</fullName>
    </submittedName>
</protein>
<keyword evidence="1" id="KW-0812">Transmembrane</keyword>